<evidence type="ECO:0000313" key="3">
    <source>
        <dbReference type="EMBL" id="SJZ67541.1"/>
    </source>
</evidence>
<sequence length="357" mass="37338">MKKLLTLLVAAMVLAGCSTAPAKPSETPAPTDAPVASTGLKVGVGSVTSLSVADATADKDGQVQANTTFATVVLEGDVIKYVSIDTAQNTGKFDTKGVITGPEDPTATPTKKEKKDAYGMKGASEIGKEWFEQIAALEEYAIGKTVAEVVGMKTYAKDDAHPAVPEVEELKTSVTMSVGDYLKAIQVAADNAVEVENVAKVGSGSFTSLSIADATADKDGQIQANTTFAVVALDADGKIVYSSIDTAQNTGKFSTAGVITAPEDPTLTPTKKEKKEAYGMLAASEIKKEWFEQIAAFEAYTVGKTVEEVVAMPTYDKGDGNHTDVPEVEELKTSVTMTVGDYLKALESAATNAVEIK</sequence>
<keyword evidence="2" id="KW-0732">Signal</keyword>
<protein>
    <recommendedName>
        <fullName evidence="5">Major membrane immunogen, membrane-anchored lipoprotein</fullName>
    </recommendedName>
</protein>
<accession>A0A1T4MKZ6</accession>
<gene>
    <name evidence="3" type="ORF">SAMN02745191_1290</name>
</gene>
<evidence type="ECO:0008006" key="5">
    <source>
        <dbReference type="Google" id="ProtNLM"/>
    </source>
</evidence>
<feature type="signal peptide" evidence="2">
    <location>
        <begin position="1"/>
        <end position="22"/>
    </location>
</feature>
<dbReference type="STRING" id="118967.SAMN02745191_1290"/>
<keyword evidence="4" id="KW-1185">Reference proteome</keyword>
<dbReference type="PROSITE" id="PS51257">
    <property type="entry name" value="PROKAR_LIPOPROTEIN"/>
    <property type="match status" value="1"/>
</dbReference>
<proteinExistence type="predicted"/>
<feature type="region of interest" description="Disordered" evidence="1">
    <location>
        <begin position="95"/>
        <end position="116"/>
    </location>
</feature>
<dbReference type="AlphaFoldDB" id="A0A1T4MKZ6"/>
<evidence type="ECO:0000313" key="4">
    <source>
        <dbReference type="Proteomes" id="UP000243297"/>
    </source>
</evidence>
<name>A0A1T4MKZ6_9FIRM</name>
<evidence type="ECO:0000256" key="2">
    <source>
        <dbReference type="SAM" id="SignalP"/>
    </source>
</evidence>
<dbReference type="OrthoDB" id="2026742at2"/>
<dbReference type="RefSeq" id="WP_078711698.1">
    <property type="nucleotide sequence ID" value="NZ_FUWY01000003.1"/>
</dbReference>
<reference evidence="4" key="1">
    <citation type="submission" date="2017-02" db="EMBL/GenBank/DDBJ databases">
        <authorList>
            <person name="Varghese N."/>
            <person name="Submissions S."/>
        </authorList>
    </citation>
    <scope>NUCLEOTIDE SEQUENCE [LARGE SCALE GENOMIC DNA]</scope>
    <source>
        <strain evidence="4">ATCC 25662</strain>
    </source>
</reference>
<dbReference type="EMBL" id="FUWY01000003">
    <property type="protein sequence ID" value="SJZ67541.1"/>
    <property type="molecule type" value="Genomic_DNA"/>
</dbReference>
<feature type="chain" id="PRO_5012933545" description="Major membrane immunogen, membrane-anchored lipoprotein" evidence="2">
    <location>
        <begin position="23"/>
        <end position="357"/>
    </location>
</feature>
<evidence type="ECO:0000256" key="1">
    <source>
        <dbReference type="SAM" id="MobiDB-lite"/>
    </source>
</evidence>
<dbReference type="Gene3D" id="3.90.1010.20">
    <property type="match status" value="2"/>
</dbReference>
<dbReference type="Proteomes" id="UP000243297">
    <property type="component" value="Unassembled WGS sequence"/>
</dbReference>
<organism evidence="3 4">
    <name type="scientific">Anaerorhabdus furcosa</name>
    <dbReference type="NCBI Taxonomy" id="118967"/>
    <lineage>
        <taxon>Bacteria</taxon>
        <taxon>Bacillati</taxon>
        <taxon>Bacillota</taxon>
        <taxon>Erysipelotrichia</taxon>
        <taxon>Erysipelotrichales</taxon>
        <taxon>Erysipelotrichaceae</taxon>
        <taxon>Anaerorhabdus</taxon>
    </lineage>
</organism>